<name>A0A0N9Y891_MYCFO</name>
<evidence type="ECO:0000313" key="3">
    <source>
        <dbReference type="Proteomes" id="UP000057134"/>
    </source>
</evidence>
<sequence length="53" mass="5584">MSGDSTGASQKPATGSRSGQTPSRRPRRSTRCTRSTVLRVKPTPKPAADVGFP</sequence>
<evidence type="ECO:0000256" key="1">
    <source>
        <dbReference type="SAM" id="MobiDB-lite"/>
    </source>
</evidence>
<feature type="compositionally biased region" description="Low complexity" evidence="1">
    <location>
        <begin position="14"/>
        <end position="23"/>
    </location>
</feature>
<proteinExistence type="predicted"/>
<dbReference type="AlphaFoldDB" id="A0A0N9Y891"/>
<organism evidence="2 3">
    <name type="scientific">Mycolicibacterium fortuitum</name>
    <name type="common">Mycobacterium fortuitum</name>
    <dbReference type="NCBI Taxonomy" id="1766"/>
    <lineage>
        <taxon>Bacteria</taxon>
        <taxon>Bacillati</taxon>
        <taxon>Actinomycetota</taxon>
        <taxon>Actinomycetes</taxon>
        <taxon>Mycobacteriales</taxon>
        <taxon>Mycobacteriaceae</taxon>
        <taxon>Mycolicibacterium</taxon>
    </lineage>
</organism>
<dbReference type="Proteomes" id="UP000057134">
    <property type="component" value="Chromosome"/>
</dbReference>
<keyword evidence="3" id="KW-1185">Reference proteome</keyword>
<protein>
    <submittedName>
        <fullName evidence="2">Uncharacterized protein</fullName>
    </submittedName>
</protein>
<dbReference type="PATRIC" id="fig|1766.6.peg.5615"/>
<gene>
    <name evidence="2" type="ORF">XA26_56440</name>
</gene>
<accession>A0A0N9Y891</accession>
<dbReference type="EMBL" id="CP011269">
    <property type="protein sequence ID" value="ALI29434.1"/>
    <property type="molecule type" value="Genomic_DNA"/>
</dbReference>
<feature type="region of interest" description="Disordered" evidence="1">
    <location>
        <begin position="1"/>
        <end position="53"/>
    </location>
</feature>
<reference evidence="2 3" key="1">
    <citation type="journal article" date="2015" name="MBio">
        <title>Enzymatic Degradation of Phenazines Can Generate Energy and Protect Sensitive Organisms from Toxicity.</title>
        <authorList>
            <person name="Costa K.C."/>
            <person name="Bergkessel M."/>
            <person name="Saunders S."/>
            <person name="Korlach J."/>
            <person name="Newman D.K."/>
        </authorList>
    </citation>
    <scope>NUCLEOTIDE SEQUENCE [LARGE SCALE GENOMIC DNA]</scope>
    <source>
        <strain evidence="2 3">CT6</strain>
    </source>
</reference>
<feature type="compositionally biased region" description="Polar residues" evidence="1">
    <location>
        <begin position="1"/>
        <end position="13"/>
    </location>
</feature>
<dbReference type="STRING" id="1766.XA26_56440"/>
<evidence type="ECO:0000313" key="2">
    <source>
        <dbReference type="EMBL" id="ALI29434.1"/>
    </source>
</evidence>
<dbReference type="KEGG" id="mft:XA26_56440"/>